<comment type="caution">
    <text evidence="1">The sequence shown here is derived from an EMBL/GenBank/DDBJ whole genome shotgun (WGS) entry which is preliminary data.</text>
</comment>
<evidence type="ECO:0000313" key="1">
    <source>
        <dbReference type="EMBL" id="KAJ8881765.1"/>
    </source>
</evidence>
<evidence type="ECO:0000313" key="2">
    <source>
        <dbReference type="Proteomes" id="UP001159363"/>
    </source>
</evidence>
<dbReference type="EMBL" id="JARBHB010000006">
    <property type="protein sequence ID" value="KAJ8881765.1"/>
    <property type="molecule type" value="Genomic_DNA"/>
</dbReference>
<protein>
    <submittedName>
        <fullName evidence="1">Uncharacterized protein</fullName>
    </submittedName>
</protein>
<organism evidence="1 2">
    <name type="scientific">Dryococelus australis</name>
    <dbReference type="NCBI Taxonomy" id="614101"/>
    <lineage>
        <taxon>Eukaryota</taxon>
        <taxon>Metazoa</taxon>
        <taxon>Ecdysozoa</taxon>
        <taxon>Arthropoda</taxon>
        <taxon>Hexapoda</taxon>
        <taxon>Insecta</taxon>
        <taxon>Pterygota</taxon>
        <taxon>Neoptera</taxon>
        <taxon>Polyneoptera</taxon>
        <taxon>Phasmatodea</taxon>
        <taxon>Verophasmatodea</taxon>
        <taxon>Anareolatae</taxon>
        <taxon>Phasmatidae</taxon>
        <taxon>Eurycanthinae</taxon>
        <taxon>Dryococelus</taxon>
    </lineage>
</organism>
<dbReference type="Proteomes" id="UP001159363">
    <property type="component" value="Chromosome 5"/>
</dbReference>
<accession>A0ABQ9HBX0</accession>
<gene>
    <name evidence="1" type="ORF">PR048_018251</name>
</gene>
<name>A0ABQ9HBX0_9NEOP</name>
<keyword evidence="2" id="KW-1185">Reference proteome</keyword>
<proteinExistence type="predicted"/>
<sequence>MHENELACHYRDLNASFYELAFNDLRRLAIEYAEAYNIVHMYNKESRLVGKDWALTFMKKIVAGPCEHLRKQV</sequence>
<reference evidence="1 2" key="1">
    <citation type="submission" date="2023-02" db="EMBL/GenBank/DDBJ databases">
        <title>LHISI_Scaffold_Assembly.</title>
        <authorList>
            <person name="Stuart O.P."/>
            <person name="Cleave R."/>
            <person name="Magrath M.J.L."/>
            <person name="Mikheyev A.S."/>
        </authorList>
    </citation>
    <scope>NUCLEOTIDE SEQUENCE [LARGE SCALE GENOMIC DNA]</scope>
    <source>
        <strain evidence="1">Daus_M_001</strain>
        <tissue evidence="1">Leg muscle</tissue>
    </source>
</reference>